<dbReference type="PANTHER" id="PTHR31258:SF2">
    <property type="entry name" value="TRANSMEMBRANE PROTEIN 54"/>
    <property type="match status" value="1"/>
</dbReference>
<evidence type="ECO:0000256" key="2">
    <source>
        <dbReference type="ARBA" id="ARBA00011030"/>
    </source>
</evidence>
<feature type="transmembrane region" description="Helical" evidence="6">
    <location>
        <begin position="138"/>
        <end position="164"/>
    </location>
</feature>
<evidence type="ECO:0000256" key="1">
    <source>
        <dbReference type="ARBA" id="ARBA00004141"/>
    </source>
</evidence>
<feature type="transmembrane region" description="Helical" evidence="6">
    <location>
        <begin position="72"/>
        <end position="97"/>
    </location>
</feature>
<organism evidence="7 8">
    <name type="scientific">Pyxicephalus adspersus</name>
    <name type="common">African bullfrog</name>
    <dbReference type="NCBI Taxonomy" id="30357"/>
    <lineage>
        <taxon>Eukaryota</taxon>
        <taxon>Metazoa</taxon>
        <taxon>Chordata</taxon>
        <taxon>Craniata</taxon>
        <taxon>Vertebrata</taxon>
        <taxon>Euteleostomi</taxon>
        <taxon>Amphibia</taxon>
        <taxon>Batrachia</taxon>
        <taxon>Anura</taxon>
        <taxon>Neobatrachia</taxon>
        <taxon>Ranoidea</taxon>
        <taxon>Pyxicephalidae</taxon>
        <taxon>Pyxicephalinae</taxon>
        <taxon>Pyxicephalus</taxon>
    </lineage>
</organism>
<comment type="caution">
    <text evidence="7">The sequence shown here is derived from an EMBL/GenBank/DDBJ whole genome shotgun (WGS) entry which is preliminary data.</text>
</comment>
<comment type="similarity">
    <text evidence="2">Belongs to the TMEM54 family.</text>
</comment>
<evidence type="ECO:0000313" key="7">
    <source>
        <dbReference type="EMBL" id="DBA33521.1"/>
    </source>
</evidence>
<keyword evidence="3 6" id="KW-0812">Transmembrane</keyword>
<feature type="transmembrane region" description="Helical" evidence="6">
    <location>
        <begin position="34"/>
        <end position="60"/>
    </location>
</feature>
<gene>
    <name evidence="7" type="ORF">GDO54_001192</name>
</gene>
<dbReference type="AlphaFoldDB" id="A0AAV3AX34"/>
<evidence type="ECO:0000313" key="8">
    <source>
        <dbReference type="Proteomes" id="UP001181693"/>
    </source>
</evidence>
<evidence type="ECO:0000256" key="5">
    <source>
        <dbReference type="ARBA" id="ARBA00023136"/>
    </source>
</evidence>
<keyword evidence="5 6" id="KW-0472">Membrane</keyword>
<dbReference type="EMBL" id="DYDO01000001">
    <property type="protein sequence ID" value="DBA33521.1"/>
    <property type="molecule type" value="Genomic_DNA"/>
</dbReference>
<dbReference type="Proteomes" id="UP001181693">
    <property type="component" value="Unassembled WGS sequence"/>
</dbReference>
<evidence type="ECO:0000256" key="4">
    <source>
        <dbReference type="ARBA" id="ARBA00022989"/>
    </source>
</evidence>
<name>A0AAV3AX34_PYXAD</name>
<accession>A0AAV3AX34</accession>
<comment type="subcellular location">
    <subcellularLocation>
        <location evidence="1">Membrane</location>
        <topology evidence="1">Multi-pass membrane protein</topology>
    </subcellularLocation>
</comment>
<protein>
    <recommendedName>
        <fullName evidence="9">Transmembrane protein 54</fullName>
    </recommendedName>
</protein>
<reference evidence="7" key="1">
    <citation type="thesis" date="2020" institute="ProQuest LLC" country="789 East Eisenhower Parkway, Ann Arbor, MI, USA">
        <title>Comparative Genomics and Chromosome Evolution.</title>
        <authorList>
            <person name="Mudd A.B."/>
        </authorList>
    </citation>
    <scope>NUCLEOTIDE SEQUENCE</scope>
    <source>
        <strain evidence="7">1538</strain>
        <tissue evidence="7">Blood</tissue>
    </source>
</reference>
<proteinExistence type="inferred from homology"/>
<keyword evidence="4 6" id="KW-1133">Transmembrane helix</keyword>
<evidence type="ECO:0000256" key="6">
    <source>
        <dbReference type="SAM" id="Phobius"/>
    </source>
</evidence>
<keyword evidence="8" id="KW-1185">Reference proteome</keyword>
<dbReference type="GO" id="GO:0016020">
    <property type="term" value="C:membrane"/>
    <property type="evidence" value="ECO:0007669"/>
    <property type="project" value="UniProtKB-SubCell"/>
</dbReference>
<dbReference type="Pfam" id="PF12304">
    <property type="entry name" value="BCLP"/>
    <property type="match status" value="1"/>
</dbReference>
<sequence>MKVGLALIVVGHLNFIVGAIVHGLVLRHVGRKSLHYSVTNIIAVVSAILSISCGIIAIVLSRYLKKTTLRWATVLLSIINVVLSAACTVGIIVSVVMTVANQGRTLLSTCTFSNLQLIQISHECPFDPTRIYSTTLCLWVISILLDAVEVVFSARCYVTVLRLMDVRLCSKKKKKVRIHIPIEEECRTEQEGLNSSGNTSEWV</sequence>
<dbReference type="PANTHER" id="PTHR31258">
    <property type="entry name" value="KERATINOCYTE-ASSOCIATED PROTEIN 3"/>
    <property type="match status" value="1"/>
</dbReference>
<dbReference type="InterPro" id="IPR020977">
    <property type="entry name" value="Beta-casein-like"/>
</dbReference>
<evidence type="ECO:0000256" key="3">
    <source>
        <dbReference type="ARBA" id="ARBA00022692"/>
    </source>
</evidence>
<evidence type="ECO:0008006" key="9">
    <source>
        <dbReference type="Google" id="ProtNLM"/>
    </source>
</evidence>